<feature type="transmembrane region" description="Helical" evidence="2">
    <location>
        <begin position="373"/>
        <end position="397"/>
    </location>
</feature>
<feature type="transmembrane region" description="Helical" evidence="2">
    <location>
        <begin position="409"/>
        <end position="437"/>
    </location>
</feature>
<feature type="compositionally biased region" description="Polar residues" evidence="1">
    <location>
        <begin position="108"/>
        <end position="138"/>
    </location>
</feature>
<comment type="caution">
    <text evidence="3">The sequence shown here is derived from an EMBL/GenBank/DDBJ whole genome shotgun (WGS) entry which is preliminary data.</text>
</comment>
<reference evidence="3" key="1">
    <citation type="submission" date="2020-07" db="EMBL/GenBank/DDBJ databases">
        <title>Genome sequence and genetic diversity analysis of an under-domesticated orphan crop, white fonio (Digitaria exilis).</title>
        <authorList>
            <person name="Bennetzen J.L."/>
            <person name="Chen S."/>
            <person name="Ma X."/>
            <person name="Wang X."/>
            <person name="Yssel A.E.J."/>
            <person name="Chaluvadi S.R."/>
            <person name="Johnson M."/>
            <person name="Gangashetty P."/>
            <person name="Hamidou F."/>
            <person name="Sanogo M.D."/>
            <person name="Zwaenepoel A."/>
            <person name="Wallace J."/>
            <person name="Van De Peer Y."/>
            <person name="Van Deynze A."/>
        </authorList>
    </citation>
    <scope>NUCLEOTIDE SEQUENCE</scope>
    <source>
        <tissue evidence="3">Leaves</tissue>
    </source>
</reference>
<keyword evidence="2" id="KW-0472">Membrane</keyword>
<dbReference type="PANTHER" id="PTHR33133:SF5">
    <property type="entry name" value="OS08G0107100 PROTEIN"/>
    <property type="match status" value="1"/>
</dbReference>
<dbReference type="EMBL" id="JACEFO010001742">
    <property type="protein sequence ID" value="KAF8712604.1"/>
    <property type="molecule type" value="Genomic_DNA"/>
</dbReference>
<evidence type="ECO:0000313" key="3">
    <source>
        <dbReference type="EMBL" id="KAF8712604.1"/>
    </source>
</evidence>
<protein>
    <submittedName>
        <fullName evidence="3">Uncharacterized protein</fullName>
    </submittedName>
</protein>
<sequence length="476" mass="51448">MTRGFFKPSARARLPYVLAGKQRSHEAVSADANHFVPHPLLLRSIERDSATLVRILASSLINACSPPATAMRERRRIGAKQVSLLRLLLHPSFLLLFPSTTTSSLLASKNSPIHPSNSIPTPASQPIQSNPKSTTNHPDSIMECEPEELQFLGFAGIYASSAQILRGPHRPLFARIAAAFVLPLSALFLLHIAISHALFAHIDSDDTALDSSSPGTDAQRRLLSRLASDWLALLLFKAAYLLALLLFSLLSTAAAVFSVASVYSAKHDALSFPRVLSVVPRVWRRLAATFLSAFAILFAYNAVFVVVFLGLLFAADSGSGLAGLLAFLLVVAYLVGIVYLSVVWHLASVVSVLEDYKGLAAMRKSKDLIRGKLPTAAAIFVTLNLVFAVVELAFRAWVVKGGAAPGFRLLVGLLALAALCCVVMLALVAQTLVYLVCKSYHHESIDKAGISDHLEVYLGDYVPLKASDVQMEQFQV</sequence>
<name>A0A835ETL6_9POAL</name>
<dbReference type="PANTHER" id="PTHR33133">
    <property type="entry name" value="OS08G0107100 PROTEIN-RELATED"/>
    <property type="match status" value="1"/>
</dbReference>
<feature type="region of interest" description="Disordered" evidence="1">
    <location>
        <begin position="108"/>
        <end position="140"/>
    </location>
</feature>
<feature type="transmembrane region" description="Helical" evidence="2">
    <location>
        <begin position="238"/>
        <end position="265"/>
    </location>
</feature>
<organism evidence="3 4">
    <name type="scientific">Digitaria exilis</name>
    <dbReference type="NCBI Taxonomy" id="1010633"/>
    <lineage>
        <taxon>Eukaryota</taxon>
        <taxon>Viridiplantae</taxon>
        <taxon>Streptophyta</taxon>
        <taxon>Embryophyta</taxon>
        <taxon>Tracheophyta</taxon>
        <taxon>Spermatophyta</taxon>
        <taxon>Magnoliopsida</taxon>
        <taxon>Liliopsida</taxon>
        <taxon>Poales</taxon>
        <taxon>Poaceae</taxon>
        <taxon>PACMAD clade</taxon>
        <taxon>Panicoideae</taxon>
        <taxon>Panicodae</taxon>
        <taxon>Paniceae</taxon>
        <taxon>Anthephorinae</taxon>
        <taxon>Digitaria</taxon>
    </lineage>
</organism>
<proteinExistence type="predicted"/>
<feature type="transmembrane region" description="Helical" evidence="2">
    <location>
        <begin position="172"/>
        <end position="194"/>
    </location>
</feature>
<evidence type="ECO:0000256" key="2">
    <source>
        <dbReference type="SAM" id="Phobius"/>
    </source>
</evidence>
<feature type="transmembrane region" description="Helical" evidence="2">
    <location>
        <begin position="321"/>
        <end position="353"/>
    </location>
</feature>
<accession>A0A835ETL6</accession>
<gene>
    <name evidence="3" type="ORF">HU200_028360</name>
</gene>
<keyword evidence="4" id="KW-1185">Reference proteome</keyword>
<evidence type="ECO:0000313" key="4">
    <source>
        <dbReference type="Proteomes" id="UP000636709"/>
    </source>
</evidence>
<feature type="transmembrane region" description="Helical" evidence="2">
    <location>
        <begin position="286"/>
        <end position="315"/>
    </location>
</feature>
<keyword evidence="2" id="KW-0812">Transmembrane</keyword>
<dbReference type="Proteomes" id="UP000636709">
    <property type="component" value="Unassembled WGS sequence"/>
</dbReference>
<dbReference type="AlphaFoldDB" id="A0A835ETL6"/>
<dbReference type="OrthoDB" id="1908649at2759"/>
<keyword evidence="2" id="KW-1133">Transmembrane helix</keyword>
<evidence type="ECO:0000256" key="1">
    <source>
        <dbReference type="SAM" id="MobiDB-lite"/>
    </source>
</evidence>